<reference evidence="3" key="1">
    <citation type="submission" date="2022-10" db="EMBL/GenBank/DDBJ databases">
        <title>Genome assembly of Pristionchus species.</title>
        <authorList>
            <person name="Yoshida K."/>
            <person name="Sommer R.J."/>
        </authorList>
    </citation>
    <scope>NUCLEOTIDE SEQUENCE [LARGE SCALE GENOMIC DNA]</scope>
    <source>
        <strain evidence="3">RS5460</strain>
    </source>
</reference>
<protein>
    <submittedName>
        <fullName evidence="2">Uncharacterized protein</fullName>
    </submittedName>
</protein>
<keyword evidence="1" id="KW-0812">Transmembrane</keyword>
<accession>A0AAN5CRS1</accession>
<name>A0AAN5CRS1_9BILA</name>
<keyword evidence="1" id="KW-0472">Membrane</keyword>
<evidence type="ECO:0000256" key="1">
    <source>
        <dbReference type="SAM" id="Phobius"/>
    </source>
</evidence>
<keyword evidence="3" id="KW-1185">Reference proteome</keyword>
<evidence type="ECO:0000313" key="3">
    <source>
        <dbReference type="Proteomes" id="UP001328107"/>
    </source>
</evidence>
<proteinExistence type="predicted"/>
<sequence>FTHCGLRKSEEEAAHNLRHFGSRGASTHGDEHTFAVLTNFAIRCIAFMNSKKFLSALGTTLFLSTSIVQISLSTMFHVSD</sequence>
<comment type="caution">
    <text evidence="2">The sequence shown here is derived from an EMBL/GenBank/DDBJ whole genome shotgun (WGS) entry which is preliminary data.</text>
</comment>
<keyword evidence="1" id="KW-1133">Transmembrane helix</keyword>
<gene>
    <name evidence="2" type="ORF">PMAYCL1PPCAC_19613</name>
</gene>
<feature type="non-terminal residue" evidence="2">
    <location>
        <position position="1"/>
    </location>
</feature>
<dbReference type="EMBL" id="BTRK01000004">
    <property type="protein sequence ID" value="GMR49418.1"/>
    <property type="molecule type" value="Genomic_DNA"/>
</dbReference>
<dbReference type="Proteomes" id="UP001328107">
    <property type="component" value="Unassembled WGS sequence"/>
</dbReference>
<organism evidence="2 3">
    <name type="scientific">Pristionchus mayeri</name>
    <dbReference type="NCBI Taxonomy" id="1317129"/>
    <lineage>
        <taxon>Eukaryota</taxon>
        <taxon>Metazoa</taxon>
        <taxon>Ecdysozoa</taxon>
        <taxon>Nematoda</taxon>
        <taxon>Chromadorea</taxon>
        <taxon>Rhabditida</taxon>
        <taxon>Rhabditina</taxon>
        <taxon>Diplogasteromorpha</taxon>
        <taxon>Diplogasteroidea</taxon>
        <taxon>Neodiplogasteridae</taxon>
        <taxon>Pristionchus</taxon>
    </lineage>
</organism>
<feature type="transmembrane region" description="Helical" evidence="1">
    <location>
        <begin position="53"/>
        <end position="72"/>
    </location>
</feature>
<evidence type="ECO:0000313" key="2">
    <source>
        <dbReference type="EMBL" id="GMR49418.1"/>
    </source>
</evidence>
<dbReference type="AlphaFoldDB" id="A0AAN5CRS1"/>